<organism evidence="3 4">
    <name type="scientific">Marivirga salinarum</name>
    <dbReference type="NCBI Taxonomy" id="3059078"/>
    <lineage>
        <taxon>Bacteria</taxon>
        <taxon>Pseudomonadati</taxon>
        <taxon>Bacteroidota</taxon>
        <taxon>Cytophagia</taxon>
        <taxon>Cytophagales</taxon>
        <taxon>Marivirgaceae</taxon>
        <taxon>Marivirga</taxon>
    </lineage>
</organism>
<dbReference type="Proteomes" id="UP001230496">
    <property type="component" value="Chromosome"/>
</dbReference>
<dbReference type="Gene3D" id="1.10.10.10">
    <property type="entry name" value="Winged helix-like DNA-binding domain superfamily/Winged helix DNA-binding domain"/>
    <property type="match status" value="1"/>
</dbReference>
<dbReference type="KEGG" id="msaa:QYS49_34825"/>
<feature type="coiled-coil region" evidence="1">
    <location>
        <begin position="566"/>
        <end position="610"/>
    </location>
</feature>
<reference evidence="3 4" key="1">
    <citation type="submission" date="2023-08" db="EMBL/GenBank/DDBJ databases">
        <title>Comparative genomics and taxonomic characterization of three novel marine species of genus Marivirga.</title>
        <authorList>
            <person name="Muhammad N."/>
            <person name="Kim S.-G."/>
        </authorList>
    </citation>
    <scope>NUCLEOTIDE SEQUENCE [LARGE SCALE GENOMIC DNA]</scope>
    <source>
        <strain evidence="3 4">BDSF4-3</strain>
    </source>
</reference>
<evidence type="ECO:0000256" key="1">
    <source>
        <dbReference type="SAM" id="Coils"/>
    </source>
</evidence>
<accession>A0AA51RA46</accession>
<feature type="domain" description="Peptidase S74" evidence="2">
    <location>
        <begin position="496"/>
        <end position="587"/>
    </location>
</feature>
<protein>
    <submittedName>
        <fullName evidence="3">Tail fiber domain-containing protein</fullName>
    </submittedName>
</protein>
<dbReference type="Pfam" id="PF13884">
    <property type="entry name" value="Peptidase_S74"/>
    <property type="match status" value="1"/>
</dbReference>
<dbReference type="InterPro" id="IPR030392">
    <property type="entry name" value="S74_ICA"/>
</dbReference>
<evidence type="ECO:0000313" key="3">
    <source>
        <dbReference type="EMBL" id="WMN12857.1"/>
    </source>
</evidence>
<dbReference type="RefSeq" id="WP_308351213.1">
    <property type="nucleotide sequence ID" value="NZ_CP129971.1"/>
</dbReference>
<dbReference type="AlphaFoldDB" id="A0AA51RA46"/>
<keyword evidence="4" id="KW-1185">Reference proteome</keyword>
<dbReference type="EMBL" id="CP129971">
    <property type="protein sequence ID" value="WMN12857.1"/>
    <property type="molecule type" value="Genomic_DNA"/>
</dbReference>
<keyword evidence="1" id="KW-0175">Coiled coil</keyword>
<dbReference type="PROSITE" id="PS51688">
    <property type="entry name" value="ICA"/>
    <property type="match status" value="1"/>
</dbReference>
<dbReference type="InterPro" id="IPR036388">
    <property type="entry name" value="WH-like_DNA-bd_sf"/>
</dbReference>
<sequence>MKKVYLTLAFFLIGFILTAQKLPFQGYLEESGVPLNGTRTFDFALPDYGWTETKTDIPIENGIYNVVLGDETPLPSMIFSDTTETPLEITVDGVSIGIATLYKPLVNINSLLTTNGNLEIKGPNDSLNLRIGSFNPYYGSVNIYDSLGAPQGFLAADPLGGRLQLNQRNGSGALTSAIVARTNGSKSYSQYYGLNPSGTGIARLMENYITEREIAGGPVMSGGYLRSGSDWYDNEGTLLAAIGNAREEGGGDPTGKSGFLSLWGTNSFNVELTGKRWENNDLPIFSLFGNNDDGGGWWIRNAAIEVKQGPGTTNFADLILNFTNNGGENNESVLISSNFLGSSAGGLELRDSVGSTTAILEARGNGNSGQLKLRGTTGLDIVAVQNRGGNSGQAVFYGSDNGLKAEIGSFGDNSGFLITYGPNGNKNVQLDRDPGNNDLGQFTLFGTDGISPRVFATTGTDGTNEWGSITLDSPTEQIILNGQTSTITATTITASSDRRLKKNITNLENSLENTLKLRGTSYFWKNENGSKKRQIGVIAQEVEKVYPEFVHTNDEGFKSVNYAQMTAVLIEAIKELNAKVENLEKENDTLTTALNETKELSKKIDKLEKLLLEGQKVASK</sequence>
<evidence type="ECO:0000259" key="2">
    <source>
        <dbReference type="PROSITE" id="PS51688"/>
    </source>
</evidence>
<evidence type="ECO:0000313" key="4">
    <source>
        <dbReference type="Proteomes" id="UP001230496"/>
    </source>
</evidence>
<gene>
    <name evidence="3" type="ORF">QYS49_34825</name>
</gene>
<name>A0AA51RA46_9BACT</name>
<proteinExistence type="predicted"/>